<dbReference type="EMBL" id="JAGGKT010000010">
    <property type="protein sequence ID" value="MBP1933318.1"/>
    <property type="molecule type" value="Genomic_DNA"/>
</dbReference>
<organism evidence="1 2">
    <name type="scientific">Ammoniphilus resinae</name>
    <dbReference type="NCBI Taxonomy" id="861532"/>
    <lineage>
        <taxon>Bacteria</taxon>
        <taxon>Bacillati</taxon>
        <taxon>Bacillota</taxon>
        <taxon>Bacilli</taxon>
        <taxon>Bacillales</taxon>
        <taxon>Paenibacillaceae</taxon>
        <taxon>Aneurinibacillus group</taxon>
        <taxon>Ammoniphilus</taxon>
    </lineage>
</organism>
<protein>
    <submittedName>
        <fullName evidence="1">Uncharacterized protein</fullName>
    </submittedName>
</protein>
<accession>A0ABS4GSQ8</accession>
<proteinExistence type="predicted"/>
<dbReference type="RefSeq" id="WP_209811327.1">
    <property type="nucleotide sequence ID" value="NZ_JAGGKT010000010.1"/>
</dbReference>
<gene>
    <name evidence="1" type="ORF">J2Z37_003331</name>
</gene>
<evidence type="ECO:0000313" key="1">
    <source>
        <dbReference type="EMBL" id="MBP1933318.1"/>
    </source>
</evidence>
<name>A0ABS4GSQ8_9BACL</name>
<sequence>MTQIEKQQELLRKADVLKQYEVYGYRIAYYVLKNETLATKAATQALLELFYNDDFFHLPPFTQKHITKKVFMKQSLITKASVIV</sequence>
<evidence type="ECO:0000313" key="2">
    <source>
        <dbReference type="Proteomes" id="UP001519343"/>
    </source>
</evidence>
<reference evidence="1 2" key="1">
    <citation type="submission" date="2021-03" db="EMBL/GenBank/DDBJ databases">
        <title>Genomic Encyclopedia of Type Strains, Phase IV (KMG-IV): sequencing the most valuable type-strain genomes for metagenomic binning, comparative biology and taxonomic classification.</title>
        <authorList>
            <person name="Goeker M."/>
        </authorList>
    </citation>
    <scope>NUCLEOTIDE SEQUENCE [LARGE SCALE GENOMIC DNA]</scope>
    <source>
        <strain evidence="1 2">DSM 24738</strain>
    </source>
</reference>
<dbReference type="Proteomes" id="UP001519343">
    <property type="component" value="Unassembled WGS sequence"/>
</dbReference>
<keyword evidence="2" id="KW-1185">Reference proteome</keyword>
<comment type="caution">
    <text evidence="1">The sequence shown here is derived from an EMBL/GenBank/DDBJ whole genome shotgun (WGS) entry which is preliminary data.</text>
</comment>